<evidence type="ECO:0000256" key="11">
    <source>
        <dbReference type="SAM" id="Phobius"/>
    </source>
</evidence>
<feature type="active site" evidence="9">
    <location>
        <position position="70"/>
    </location>
</feature>
<organism evidence="13 14">
    <name type="scientific">Paraburkholderia caledonica</name>
    <dbReference type="NCBI Taxonomy" id="134536"/>
    <lineage>
        <taxon>Bacteria</taxon>
        <taxon>Pseudomonadati</taxon>
        <taxon>Pseudomonadota</taxon>
        <taxon>Betaproteobacteria</taxon>
        <taxon>Burkholderiales</taxon>
        <taxon>Burkholderiaceae</taxon>
        <taxon>Paraburkholderia</taxon>
    </lineage>
</organism>
<dbReference type="SMART" id="SM01060">
    <property type="entry name" value="Catalase"/>
    <property type="match status" value="1"/>
</dbReference>
<keyword evidence="11" id="KW-1133">Transmembrane helix</keyword>
<evidence type="ECO:0000256" key="8">
    <source>
        <dbReference type="PIRNR" id="PIRNR000296"/>
    </source>
</evidence>
<dbReference type="Gene3D" id="2.40.180.10">
    <property type="entry name" value="Catalase core domain"/>
    <property type="match status" value="1"/>
</dbReference>
<dbReference type="GO" id="GO:0005737">
    <property type="term" value="C:cytoplasm"/>
    <property type="evidence" value="ECO:0007669"/>
    <property type="project" value="TreeGrafter"/>
</dbReference>
<dbReference type="PANTHER" id="PTHR11465">
    <property type="entry name" value="CATALASE"/>
    <property type="match status" value="1"/>
</dbReference>
<dbReference type="Proteomes" id="UP001229486">
    <property type="component" value="Unassembled WGS sequence"/>
</dbReference>
<dbReference type="PIRSF" id="PIRSF000296">
    <property type="entry name" value="SrpA"/>
    <property type="match status" value="1"/>
</dbReference>
<evidence type="ECO:0000313" key="13">
    <source>
        <dbReference type="EMBL" id="MDP9648800.1"/>
    </source>
</evidence>
<keyword evidence="6 8" id="KW-0560">Oxidoreductase</keyword>
<keyword evidence="11" id="KW-0472">Membrane</keyword>
<evidence type="ECO:0000259" key="12">
    <source>
        <dbReference type="SMART" id="SM01060"/>
    </source>
</evidence>
<dbReference type="RefSeq" id="WP_392394449.1">
    <property type="nucleotide sequence ID" value="NZ_JAURTK010000005.1"/>
</dbReference>
<gene>
    <name evidence="13" type="ORF">J2793_004266</name>
</gene>
<comment type="cofactor">
    <cofactor evidence="8">
        <name>heme</name>
        <dbReference type="ChEBI" id="CHEBI:30413"/>
    </cofactor>
</comment>
<protein>
    <recommendedName>
        <fullName evidence="8">Catalase-related peroxidase</fullName>
        <ecNumber evidence="8">1.11.1.-</ecNumber>
    </recommendedName>
</protein>
<evidence type="ECO:0000313" key="14">
    <source>
        <dbReference type="Proteomes" id="UP001229486"/>
    </source>
</evidence>
<dbReference type="EC" id="1.11.1.-" evidence="8"/>
<dbReference type="SUPFAM" id="SSF56634">
    <property type="entry name" value="Heme-dependent catalase-like"/>
    <property type="match status" value="1"/>
</dbReference>
<dbReference type="AlphaFoldDB" id="A0AB73IFZ5"/>
<dbReference type="Gene3D" id="1.20.1280.120">
    <property type="match status" value="1"/>
</dbReference>
<keyword evidence="5 8" id="KW-0479">Metal-binding</keyword>
<dbReference type="Pfam" id="PF00199">
    <property type="entry name" value="Catalase"/>
    <property type="match status" value="1"/>
</dbReference>
<evidence type="ECO:0000256" key="10">
    <source>
        <dbReference type="PIRSR" id="PIRSR000296-2"/>
    </source>
</evidence>
<dbReference type="InterPro" id="IPR024168">
    <property type="entry name" value="Catalase_SrpA-type_pred"/>
</dbReference>
<dbReference type="InterPro" id="IPR018028">
    <property type="entry name" value="Catalase"/>
</dbReference>
<keyword evidence="4 8" id="KW-0349">Heme</keyword>
<feature type="transmembrane region" description="Helical" evidence="11">
    <location>
        <begin position="20"/>
        <end position="43"/>
    </location>
</feature>
<keyword evidence="11" id="KW-0812">Transmembrane</keyword>
<sequence length="359" mass="39693">MNDDRLHEWRHRHRHVLYALRWFAVLAIPATLAALFVWCAGWFSPRLGPARIVDAFQATTTPHPGFRRNHAKGVCVTGHLLSDGAGTLLSRASVFAHGQYPVVGRLSIPGSDPGQSDGAAQVRSFALRVLLPHGEEWRLAMNSVPVFAVRTPQALFEQLEADARDPGTGRANPAKMQAFLDSHPEARAFGRYLDRHPPSSGYDNATYYGISAFEAVNGEGVHRFVRWEVVPENAYRPADAGRLRDPDFLAYDLMKHLRSGPLRWHLMLNVALPGDTTDDSTRQWAQSPDRMRIDVGTLVIDRAQAQIDGPCRDIIFDPTILPNGIAPSSDPLLAARSATYAESFGRRMKEESAAHSGAH</sequence>
<evidence type="ECO:0000256" key="9">
    <source>
        <dbReference type="PIRSR" id="PIRSR000296-1"/>
    </source>
</evidence>
<keyword evidence="7 8" id="KW-0408">Iron</keyword>
<dbReference type="InterPro" id="IPR011614">
    <property type="entry name" value="Catalase_core"/>
</dbReference>
<name>A0AB73IFZ5_9BURK</name>
<dbReference type="InterPro" id="IPR020835">
    <property type="entry name" value="Catalase_sf"/>
</dbReference>
<proteinExistence type="inferred from homology"/>
<evidence type="ECO:0000256" key="4">
    <source>
        <dbReference type="ARBA" id="ARBA00022617"/>
    </source>
</evidence>
<reference evidence="13" key="1">
    <citation type="submission" date="2023-07" db="EMBL/GenBank/DDBJ databases">
        <title>Sorghum-associated microbial communities from plants grown in Nebraska, USA.</title>
        <authorList>
            <person name="Schachtman D."/>
        </authorList>
    </citation>
    <scope>NUCLEOTIDE SEQUENCE</scope>
    <source>
        <strain evidence="13">DS1061</strain>
    </source>
</reference>
<dbReference type="PROSITE" id="PS51402">
    <property type="entry name" value="CATALASE_3"/>
    <property type="match status" value="1"/>
</dbReference>
<comment type="caution">
    <text evidence="13">The sequence shown here is derived from an EMBL/GenBank/DDBJ whole genome shotgun (WGS) entry which is preliminary data.</text>
</comment>
<evidence type="ECO:0000256" key="5">
    <source>
        <dbReference type="ARBA" id="ARBA00022723"/>
    </source>
</evidence>
<evidence type="ECO:0000256" key="7">
    <source>
        <dbReference type="ARBA" id="ARBA00023004"/>
    </source>
</evidence>
<evidence type="ECO:0000256" key="1">
    <source>
        <dbReference type="ARBA" id="ARBA00002974"/>
    </source>
</evidence>
<dbReference type="GO" id="GO:0042744">
    <property type="term" value="P:hydrogen peroxide catabolic process"/>
    <property type="evidence" value="ECO:0007669"/>
    <property type="project" value="TreeGrafter"/>
</dbReference>
<dbReference type="GO" id="GO:0046872">
    <property type="term" value="F:metal ion binding"/>
    <property type="evidence" value="ECO:0007669"/>
    <property type="project" value="UniProtKB-KW"/>
</dbReference>
<dbReference type="PANTHER" id="PTHR11465:SF9">
    <property type="entry name" value="CATALASE"/>
    <property type="match status" value="1"/>
</dbReference>
<feature type="binding site" description="axial binding residue" evidence="10">
    <location>
        <position position="340"/>
    </location>
    <ligand>
        <name>heme</name>
        <dbReference type="ChEBI" id="CHEBI:30413"/>
    </ligand>
    <ligandPart>
        <name>Fe</name>
        <dbReference type="ChEBI" id="CHEBI:18248"/>
    </ligandPart>
</feature>
<dbReference type="EMBL" id="JAURTK010000005">
    <property type="protein sequence ID" value="MDP9648800.1"/>
    <property type="molecule type" value="Genomic_DNA"/>
</dbReference>
<comment type="function">
    <text evidence="1">Decomposes hydrogen peroxide into water and oxygen; serves to protect cells from the toxic effects of hydrogen peroxide.</text>
</comment>
<accession>A0AB73IFZ5</accession>
<evidence type="ECO:0000256" key="2">
    <source>
        <dbReference type="ARBA" id="ARBA00005329"/>
    </source>
</evidence>
<dbReference type="GO" id="GO:0020037">
    <property type="term" value="F:heme binding"/>
    <property type="evidence" value="ECO:0007669"/>
    <property type="project" value="InterPro"/>
</dbReference>
<keyword evidence="3 8" id="KW-0575">Peroxidase</keyword>
<dbReference type="GO" id="GO:0042542">
    <property type="term" value="P:response to hydrogen peroxide"/>
    <property type="evidence" value="ECO:0007669"/>
    <property type="project" value="TreeGrafter"/>
</dbReference>
<dbReference type="GO" id="GO:0004096">
    <property type="term" value="F:catalase activity"/>
    <property type="evidence" value="ECO:0007669"/>
    <property type="project" value="InterPro"/>
</dbReference>
<evidence type="ECO:0000256" key="6">
    <source>
        <dbReference type="ARBA" id="ARBA00023002"/>
    </source>
</evidence>
<evidence type="ECO:0000256" key="3">
    <source>
        <dbReference type="ARBA" id="ARBA00022559"/>
    </source>
</evidence>
<comment type="similarity">
    <text evidence="2 8">Belongs to the catalase family.</text>
</comment>
<dbReference type="CDD" id="cd08153">
    <property type="entry name" value="srpA_like"/>
    <property type="match status" value="1"/>
</dbReference>
<feature type="domain" description="Catalase core" evidence="12">
    <location>
        <begin position="31"/>
        <end position="359"/>
    </location>
</feature>
<comment type="function">
    <text evidence="8">Has an organic peroxide-dependent peroxidase activity.</text>
</comment>